<organism evidence="1 2">
    <name type="scientific">Halalkalibacter alkalisediminis</name>
    <dbReference type="NCBI Taxonomy" id="935616"/>
    <lineage>
        <taxon>Bacteria</taxon>
        <taxon>Bacillati</taxon>
        <taxon>Bacillota</taxon>
        <taxon>Bacilli</taxon>
        <taxon>Bacillales</taxon>
        <taxon>Bacillaceae</taxon>
        <taxon>Halalkalibacter</taxon>
    </lineage>
</organism>
<dbReference type="SUPFAM" id="SSF51735">
    <property type="entry name" value="NAD(P)-binding Rossmann-fold domains"/>
    <property type="match status" value="1"/>
</dbReference>
<keyword evidence="2" id="KW-1185">Reference proteome</keyword>
<evidence type="ECO:0008006" key="3">
    <source>
        <dbReference type="Google" id="ProtNLM"/>
    </source>
</evidence>
<comment type="caution">
    <text evidence="1">The sequence shown here is derived from an EMBL/GenBank/DDBJ whole genome shotgun (WGS) entry which is preliminary data.</text>
</comment>
<protein>
    <recommendedName>
        <fullName evidence="3">Pyrroline-5-carboxylate reductase catalytic N-terminal domain-containing protein</fullName>
    </recommendedName>
</protein>
<dbReference type="RefSeq" id="WP_273844534.1">
    <property type="nucleotide sequence ID" value="NZ_JAQQWT010000009.1"/>
</dbReference>
<dbReference type="EMBL" id="JBHLTR010000102">
    <property type="protein sequence ID" value="MFC0562035.1"/>
    <property type="molecule type" value="Genomic_DNA"/>
</dbReference>
<dbReference type="InterPro" id="IPR036291">
    <property type="entry name" value="NAD(P)-bd_dom_sf"/>
</dbReference>
<evidence type="ECO:0000313" key="1">
    <source>
        <dbReference type="EMBL" id="MFC0562035.1"/>
    </source>
</evidence>
<dbReference type="Proteomes" id="UP001589833">
    <property type="component" value="Unassembled WGS sequence"/>
</dbReference>
<dbReference type="Gene3D" id="3.40.50.720">
    <property type="entry name" value="NAD(P)-binding Rossmann-like Domain"/>
    <property type="match status" value="1"/>
</dbReference>
<accession>A0ABV6NMN9</accession>
<proteinExistence type="predicted"/>
<reference evidence="1 2" key="1">
    <citation type="submission" date="2024-09" db="EMBL/GenBank/DDBJ databases">
        <authorList>
            <person name="Sun Q."/>
            <person name="Mori K."/>
        </authorList>
    </citation>
    <scope>NUCLEOTIDE SEQUENCE [LARGE SCALE GENOMIC DNA]</scope>
    <source>
        <strain evidence="1 2">NCAIM B.02301</strain>
    </source>
</reference>
<sequence length="229" mass="25500">MKLIVGSGRLASMVLTVMRENNETYLYGRNEETVTQLLKQFSFIKKGHQNMFSQVNEVFLCLPPSSYESFLTTHQNVFSKKVTFYHMATALLEKDVKKMVEGKRVIPLKLAGHATVAKKEQNGLFVIPEHVRHERESIANCFPSMGVEIASEEDVLLANQLGTEAAVTTVMKLTETLKQHHISSAIAKQTINQTLQGVITGYQTNDLGGFAKKIVEKLKQKGDGSNEDG</sequence>
<evidence type="ECO:0000313" key="2">
    <source>
        <dbReference type="Proteomes" id="UP001589833"/>
    </source>
</evidence>
<name>A0ABV6NMN9_9BACI</name>
<gene>
    <name evidence="1" type="ORF">ACFFH4_24505</name>
</gene>